<feature type="transmembrane region" description="Helical" evidence="1">
    <location>
        <begin position="153"/>
        <end position="186"/>
    </location>
</feature>
<gene>
    <name evidence="2" type="ORF">PFICI_12966</name>
</gene>
<accession>W3WS79</accession>
<proteinExistence type="predicted"/>
<dbReference type="Proteomes" id="UP000030651">
    <property type="component" value="Unassembled WGS sequence"/>
</dbReference>
<dbReference type="InParanoid" id="W3WS79"/>
<protein>
    <submittedName>
        <fullName evidence="2">Uncharacterized protein</fullName>
    </submittedName>
</protein>
<keyword evidence="1" id="KW-1133">Transmembrane helix</keyword>
<dbReference type="GeneID" id="19277979"/>
<reference evidence="3" key="1">
    <citation type="journal article" date="2015" name="BMC Genomics">
        <title>Genomic and transcriptomic analysis of the endophytic fungus Pestalotiopsis fici reveals its lifestyle and high potential for synthesis of natural products.</title>
        <authorList>
            <person name="Wang X."/>
            <person name="Zhang X."/>
            <person name="Liu L."/>
            <person name="Xiang M."/>
            <person name="Wang W."/>
            <person name="Sun X."/>
            <person name="Che Y."/>
            <person name="Guo L."/>
            <person name="Liu G."/>
            <person name="Guo L."/>
            <person name="Wang C."/>
            <person name="Yin W.B."/>
            <person name="Stadler M."/>
            <person name="Zhang X."/>
            <person name="Liu X."/>
        </authorList>
    </citation>
    <scope>NUCLEOTIDE SEQUENCE [LARGE SCALE GENOMIC DNA]</scope>
    <source>
        <strain evidence="3">W106-1 / CGMCC3.15140</strain>
    </source>
</reference>
<feature type="transmembrane region" description="Helical" evidence="1">
    <location>
        <begin position="114"/>
        <end position="133"/>
    </location>
</feature>
<dbReference type="OrthoDB" id="4760129at2759"/>
<evidence type="ECO:0000313" key="2">
    <source>
        <dbReference type="EMBL" id="ETS76022.1"/>
    </source>
</evidence>
<dbReference type="KEGG" id="pfy:PFICI_12966"/>
<sequence>MAQELAPRLLLTQIVRTILIFFGVASLIDAHAYIGPRFGDGHHGQVTASFAASWAAVGWNVVAVAAAAVHPYLQRFADGLPFPVSVTVRGRPILSYGESGDGGDGVMAPLAGKLVFAGLDAVLATLLVVFQALARGLSVECGSPYECFQGREVYIHAWIVNIWLTLAIFEYVLAAVQGFEALGIWYHRRYLKKRGQISLA</sequence>
<keyword evidence="1" id="KW-0812">Transmembrane</keyword>
<feature type="transmembrane region" description="Helical" evidence="1">
    <location>
        <begin position="48"/>
        <end position="69"/>
    </location>
</feature>
<dbReference type="AlphaFoldDB" id="W3WS79"/>
<dbReference type="EMBL" id="KI912118">
    <property type="protein sequence ID" value="ETS76022.1"/>
    <property type="molecule type" value="Genomic_DNA"/>
</dbReference>
<name>W3WS79_PESFW</name>
<dbReference type="HOGENOM" id="CLU_1366672_0_0_1"/>
<organism evidence="2 3">
    <name type="scientific">Pestalotiopsis fici (strain W106-1 / CGMCC3.15140)</name>
    <dbReference type="NCBI Taxonomy" id="1229662"/>
    <lineage>
        <taxon>Eukaryota</taxon>
        <taxon>Fungi</taxon>
        <taxon>Dikarya</taxon>
        <taxon>Ascomycota</taxon>
        <taxon>Pezizomycotina</taxon>
        <taxon>Sordariomycetes</taxon>
        <taxon>Xylariomycetidae</taxon>
        <taxon>Amphisphaeriales</taxon>
        <taxon>Sporocadaceae</taxon>
        <taxon>Pestalotiopsis</taxon>
    </lineage>
</organism>
<evidence type="ECO:0000313" key="3">
    <source>
        <dbReference type="Proteomes" id="UP000030651"/>
    </source>
</evidence>
<evidence type="ECO:0000256" key="1">
    <source>
        <dbReference type="SAM" id="Phobius"/>
    </source>
</evidence>
<feature type="transmembrane region" description="Helical" evidence="1">
    <location>
        <begin position="9"/>
        <end position="28"/>
    </location>
</feature>
<keyword evidence="3" id="KW-1185">Reference proteome</keyword>
<keyword evidence="1" id="KW-0472">Membrane</keyword>
<dbReference type="RefSeq" id="XP_007839738.1">
    <property type="nucleotide sequence ID" value="XM_007841547.1"/>
</dbReference>